<reference evidence="3 4" key="1">
    <citation type="submission" date="2024-01" db="EMBL/GenBank/DDBJ databases">
        <title>A draft genome for a cacao thread blight-causing isolate of Paramarasmius palmivorus.</title>
        <authorList>
            <person name="Baruah I.K."/>
            <person name="Bukari Y."/>
            <person name="Amoako-Attah I."/>
            <person name="Meinhardt L.W."/>
            <person name="Bailey B.A."/>
            <person name="Cohen S.P."/>
        </authorList>
    </citation>
    <scope>NUCLEOTIDE SEQUENCE [LARGE SCALE GENOMIC DNA]</scope>
    <source>
        <strain evidence="3 4">GH-12</strain>
    </source>
</reference>
<keyword evidence="4" id="KW-1185">Reference proteome</keyword>
<dbReference type="PANTHER" id="PTHR33096">
    <property type="entry name" value="CXC2 DOMAIN-CONTAINING PROTEIN"/>
    <property type="match status" value="1"/>
</dbReference>
<dbReference type="AlphaFoldDB" id="A0AAW0BAR8"/>
<feature type="compositionally biased region" description="Basic and acidic residues" evidence="1">
    <location>
        <begin position="913"/>
        <end position="923"/>
    </location>
</feature>
<organism evidence="3 4">
    <name type="scientific">Paramarasmius palmivorus</name>
    <dbReference type="NCBI Taxonomy" id="297713"/>
    <lineage>
        <taxon>Eukaryota</taxon>
        <taxon>Fungi</taxon>
        <taxon>Dikarya</taxon>
        <taxon>Basidiomycota</taxon>
        <taxon>Agaricomycotina</taxon>
        <taxon>Agaricomycetes</taxon>
        <taxon>Agaricomycetidae</taxon>
        <taxon>Agaricales</taxon>
        <taxon>Marasmiineae</taxon>
        <taxon>Marasmiaceae</taxon>
        <taxon>Paramarasmius</taxon>
    </lineage>
</organism>
<evidence type="ECO:0000313" key="4">
    <source>
        <dbReference type="Proteomes" id="UP001383192"/>
    </source>
</evidence>
<comment type="caution">
    <text evidence="3">The sequence shown here is derived from an EMBL/GenBank/DDBJ whole genome shotgun (WGS) entry which is preliminary data.</text>
</comment>
<protein>
    <recommendedName>
        <fullName evidence="2">CxC2-like cysteine cluster KDZ transposase-associated domain-containing protein</fullName>
    </recommendedName>
</protein>
<proteinExistence type="predicted"/>
<dbReference type="InterPro" id="IPR041457">
    <property type="entry name" value="CxC2_KDZ-assoc"/>
</dbReference>
<accession>A0AAW0BAR8</accession>
<dbReference type="Pfam" id="PF18803">
    <property type="entry name" value="CxC2"/>
    <property type="match status" value="1"/>
</dbReference>
<feature type="region of interest" description="Disordered" evidence="1">
    <location>
        <begin position="907"/>
        <end position="933"/>
    </location>
</feature>
<sequence length="1079" mass="122542">MSSRSKRAPQLTTVFIPGLSKTQPIRVTAPSQDGRRTVERLVHINPPSPVKRTRLSSAIHNLSADWSQDSPLLGLGNETGDDAALAELMGEASIDSLSTNKKRATRRSVASAQPMVAWKTEFSSFLAELMALEGRAPSETNGCARCKAQGQDHYRCRICMGDRLLCKECMVEVHETRPFDMIERWNGSFFERCTLKSLDYILQLGNCPGGTCKQPRRSKSGFVVVDIDSIQEVTLQYCGCRVTSVAGTSWEQLMRSRLYPATTVEPMTAFTFRMLEFFHDLTLQGKVSVYDFYHALETRTDGAFVQGTKDRYDAFIRVQRQWRVLTMCKRGGIGNRPGSTLSDVKEGELAVTCIACPRPGVNLPDDWNTSTPLSKMFLYHKFISLDACFRLKRRDISSEIKDPGLLTGKAYYVTQEPFQTWAKTLGEQKETSSCTGLAAVDQANTKYSKGYAATGAILCICARHEMVEPNGTVDTTKGEKYGLSDYAVGASQRHSDEFLFRILSYDIACQYHKRFFERMNRLPMAARMGIHMDRWKFAVPKLHIQGHERSCQENFALHFILGAGQTDGEGIERHWANLGPIATSTREMGPGHRRDTLDDHFGAWNWAKIKRLGLLLRRKRQDAREQCLIHAAELADFTESQGEIAVQWLRIVEDYKAGKSDVNPYASVRTGITEHDVRLKYAQAEAEDMVAGVPALHDVSKSAFMMMGLEIEEQQRQLEYDLDRNDYITSIQKSDLLDRKAKIGRAIARFRGLQQVYMPLALTQPSPDIPEAPSVEKTNLYLPSSLPPSIQSHPSMTPWITMERDFREAQLQSSLDGIRTHLFVRSRLTVQRSQHVRHQKNSTRARKTLARNDRKIIGYKHKYRKAWSALISLSKGDSGVTWPELRDEDVRGLEDIDTMSIRNLRRSKVLGKRSREQSERSGDTDPPTIAQGESRRTNSWIWRDVGSSDLNEQIVEATRVEWCKTYARKRRWDEELLLVEEEMRRAVAALQHEASVWRSRVDTSSADARVEGRNAYAYRQASIREQLAHRFSALWLLPDPVRKRRKAKEVVVDTEDNSGDESVSGDDDDDEEEEEDMDD</sequence>
<evidence type="ECO:0000313" key="3">
    <source>
        <dbReference type="EMBL" id="KAK7022765.1"/>
    </source>
</evidence>
<feature type="region of interest" description="Disordered" evidence="1">
    <location>
        <begin position="1044"/>
        <end position="1079"/>
    </location>
</feature>
<feature type="domain" description="CxC2-like cysteine cluster KDZ transposase-associated" evidence="2">
    <location>
        <begin position="195"/>
        <end position="302"/>
    </location>
</feature>
<dbReference type="Pfam" id="PF18758">
    <property type="entry name" value="KDZ"/>
    <property type="match status" value="1"/>
</dbReference>
<name>A0AAW0BAR8_9AGAR</name>
<dbReference type="PANTHER" id="PTHR33096:SF1">
    <property type="entry name" value="CXC1-LIKE CYSTEINE CLUSTER ASSOCIATED WITH KDZ TRANSPOSASES DOMAIN-CONTAINING PROTEIN"/>
    <property type="match status" value="1"/>
</dbReference>
<dbReference type="EMBL" id="JAYKXP010000149">
    <property type="protein sequence ID" value="KAK7022765.1"/>
    <property type="molecule type" value="Genomic_DNA"/>
</dbReference>
<gene>
    <name evidence="3" type="ORF">VNI00_016968</name>
</gene>
<evidence type="ECO:0000259" key="2">
    <source>
        <dbReference type="Pfam" id="PF18803"/>
    </source>
</evidence>
<feature type="compositionally biased region" description="Acidic residues" evidence="1">
    <location>
        <begin position="1052"/>
        <end position="1079"/>
    </location>
</feature>
<dbReference type="InterPro" id="IPR040521">
    <property type="entry name" value="KDZ"/>
</dbReference>
<evidence type="ECO:0000256" key="1">
    <source>
        <dbReference type="SAM" id="MobiDB-lite"/>
    </source>
</evidence>
<dbReference type="Proteomes" id="UP001383192">
    <property type="component" value="Unassembled WGS sequence"/>
</dbReference>